<dbReference type="Pfam" id="PF02801">
    <property type="entry name" value="Ketoacyl-synt_C"/>
    <property type="match status" value="1"/>
</dbReference>
<dbReference type="Pfam" id="PF14765">
    <property type="entry name" value="PS-DH"/>
    <property type="match status" value="1"/>
</dbReference>
<reference evidence="8 9" key="1">
    <citation type="submission" date="2016-10" db="EMBL/GenBank/DDBJ databases">
        <authorList>
            <person name="de Groot N.N."/>
        </authorList>
    </citation>
    <scope>NUCLEOTIDE SEQUENCE [LARGE SCALE GENOMIC DNA]</scope>
    <source>
        <strain evidence="8 9">CGMCC 4.7037</strain>
    </source>
</reference>
<dbReference type="InterPro" id="IPR016039">
    <property type="entry name" value="Thiolase-like"/>
</dbReference>
<dbReference type="InterPro" id="IPR049552">
    <property type="entry name" value="PKS_DH_N"/>
</dbReference>
<dbReference type="Gene3D" id="3.40.366.10">
    <property type="entry name" value="Malonyl-Coenzyme A Acyl Carrier Protein, domain 2"/>
    <property type="match status" value="1"/>
</dbReference>
<evidence type="ECO:0000313" key="9">
    <source>
        <dbReference type="Proteomes" id="UP000236732"/>
    </source>
</evidence>
<dbReference type="GO" id="GO:0004312">
    <property type="term" value="F:fatty acid synthase activity"/>
    <property type="evidence" value="ECO:0007669"/>
    <property type="project" value="TreeGrafter"/>
</dbReference>
<feature type="domain" description="PKS/mFAS DH" evidence="7">
    <location>
        <begin position="894"/>
        <end position="1167"/>
    </location>
</feature>
<feature type="active site" description="Proton donor; for dehydratase activity" evidence="4">
    <location>
        <position position="1084"/>
    </location>
</feature>
<accession>A0A1H6EYV2</accession>
<dbReference type="InterPro" id="IPR057326">
    <property type="entry name" value="KR_dom"/>
</dbReference>
<proteinExistence type="predicted"/>
<dbReference type="InterPro" id="IPR018201">
    <property type="entry name" value="Ketoacyl_synth_AS"/>
</dbReference>
<dbReference type="SUPFAM" id="SSF47336">
    <property type="entry name" value="ACP-like"/>
    <property type="match status" value="2"/>
</dbReference>
<feature type="active site" description="Proton acceptor; for dehydratase activity" evidence="4">
    <location>
        <position position="938"/>
    </location>
</feature>
<keyword evidence="2" id="KW-0597">Phosphoprotein</keyword>
<dbReference type="InterPro" id="IPR049551">
    <property type="entry name" value="PKS_DH_C"/>
</dbReference>
<evidence type="ECO:0000259" key="6">
    <source>
        <dbReference type="PROSITE" id="PS52004"/>
    </source>
</evidence>
<keyword evidence="9" id="KW-1185">Reference proteome</keyword>
<dbReference type="GO" id="GO:0005737">
    <property type="term" value="C:cytoplasm"/>
    <property type="evidence" value="ECO:0007669"/>
    <property type="project" value="TreeGrafter"/>
</dbReference>
<dbReference type="InterPro" id="IPR014031">
    <property type="entry name" value="Ketoacyl_synth_C"/>
</dbReference>
<evidence type="ECO:0000256" key="2">
    <source>
        <dbReference type="ARBA" id="ARBA00022553"/>
    </source>
</evidence>
<dbReference type="SMART" id="SM00827">
    <property type="entry name" value="PKS_AT"/>
    <property type="match status" value="1"/>
</dbReference>
<dbReference type="InterPro" id="IPR020841">
    <property type="entry name" value="PKS_Beta-ketoAc_synthase_dom"/>
</dbReference>
<dbReference type="SUPFAM" id="SSF52151">
    <property type="entry name" value="FabD/lysophospholipase-like"/>
    <property type="match status" value="1"/>
</dbReference>
<dbReference type="InterPro" id="IPR049900">
    <property type="entry name" value="PKS_mFAS_DH"/>
</dbReference>
<dbReference type="PROSITE" id="PS52019">
    <property type="entry name" value="PKS_MFAS_DH"/>
    <property type="match status" value="1"/>
</dbReference>
<dbReference type="InterPro" id="IPR001227">
    <property type="entry name" value="Ac_transferase_dom_sf"/>
</dbReference>
<dbReference type="PANTHER" id="PTHR43775:SF37">
    <property type="entry name" value="SI:DKEY-61P9.11"/>
    <property type="match status" value="1"/>
</dbReference>
<evidence type="ECO:0000259" key="7">
    <source>
        <dbReference type="PROSITE" id="PS52019"/>
    </source>
</evidence>
<dbReference type="InterPro" id="IPR036736">
    <property type="entry name" value="ACP-like_sf"/>
</dbReference>
<dbReference type="PROSITE" id="PS50075">
    <property type="entry name" value="CARRIER"/>
    <property type="match status" value="2"/>
</dbReference>
<dbReference type="Gene3D" id="3.40.50.720">
    <property type="entry name" value="NAD(P)-binding Rossmann-like Domain"/>
    <property type="match status" value="1"/>
</dbReference>
<organism evidence="8 9">
    <name type="scientific">Nonomuraea solani</name>
    <dbReference type="NCBI Taxonomy" id="1144553"/>
    <lineage>
        <taxon>Bacteria</taxon>
        <taxon>Bacillati</taxon>
        <taxon>Actinomycetota</taxon>
        <taxon>Actinomycetes</taxon>
        <taxon>Streptosporangiales</taxon>
        <taxon>Streptosporangiaceae</taxon>
        <taxon>Nonomuraea</taxon>
    </lineage>
</organism>
<dbReference type="PANTHER" id="PTHR43775">
    <property type="entry name" value="FATTY ACID SYNTHASE"/>
    <property type="match status" value="1"/>
</dbReference>
<dbReference type="SMART" id="SM00826">
    <property type="entry name" value="PKS_DH"/>
    <property type="match status" value="1"/>
</dbReference>
<dbReference type="InterPro" id="IPR036291">
    <property type="entry name" value="NAD(P)-bd_dom_sf"/>
</dbReference>
<dbReference type="GO" id="GO:0071770">
    <property type="term" value="P:DIM/DIP cell wall layer assembly"/>
    <property type="evidence" value="ECO:0007669"/>
    <property type="project" value="TreeGrafter"/>
</dbReference>
<evidence type="ECO:0000313" key="8">
    <source>
        <dbReference type="EMBL" id="SEH01854.1"/>
    </source>
</evidence>
<dbReference type="SMART" id="SM01294">
    <property type="entry name" value="PKS_PP_betabranch"/>
    <property type="match status" value="1"/>
</dbReference>
<dbReference type="Pfam" id="PF00550">
    <property type="entry name" value="PP-binding"/>
    <property type="match status" value="2"/>
</dbReference>
<dbReference type="GO" id="GO:0031177">
    <property type="term" value="F:phosphopantetheine binding"/>
    <property type="evidence" value="ECO:0007669"/>
    <property type="project" value="InterPro"/>
</dbReference>
<feature type="domain" description="Ketosynthase family 3 (KS3)" evidence="6">
    <location>
        <begin position="90"/>
        <end position="490"/>
    </location>
</feature>
<dbReference type="SMART" id="SM00823">
    <property type="entry name" value="PKS_PP"/>
    <property type="match status" value="2"/>
</dbReference>
<dbReference type="Pfam" id="PF21089">
    <property type="entry name" value="PKS_DH_N"/>
    <property type="match status" value="1"/>
</dbReference>
<dbReference type="CDD" id="cd08955">
    <property type="entry name" value="KR_2_FAS_SDR_x"/>
    <property type="match status" value="1"/>
</dbReference>
<dbReference type="InterPro" id="IPR020806">
    <property type="entry name" value="PKS_PP-bd"/>
</dbReference>
<dbReference type="Pfam" id="PF00109">
    <property type="entry name" value="ketoacyl-synt"/>
    <property type="match status" value="1"/>
</dbReference>
<gene>
    <name evidence="8" type="ORF">SAMN05444920_122105</name>
</gene>
<dbReference type="Pfam" id="PF16197">
    <property type="entry name" value="KAsynt_C_assoc"/>
    <property type="match status" value="1"/>
</dbReference>
<dbReference type="SMART" id="SM00825">
    <property type="entry name" value="PKS_KS"/>
    <property type="match status" value="1"/>
</dbReference>
<dbReference type="EMBL" id="FNVT01000022">
    <property type="protein sequence ID" value="SEH01854.1"/>
    <property type="molecule type" value="Genomic_DNA"/>
</dbReference>
<feature type="region of interest" description="N-terminal hotdog fold" evidence="4">
    <location>
        <begin position="894"/>
        <end position="1024"/>
    </location>
</feature>
<dbReference type="InterPro" id="IPR020807">
    <property type="entry name" value="PKS_DH"/>
</dbReference>
<dbReference type="SUPFAM" id="SSF51735">
    <property type="entry name" value="NAD(P)-binding Rossmann-fold domains"/>
    <property type="match status" value="2"/>
</dbReference>
<feature type="domain" description="Carrier" evidence="5">
    <location>
        <begin position="1625"/>
        <end position="1700"/>
    </location>
</feature>
<dbReference type="PROSITE" id="PS00606">
    <property type="entry name" value="KS3_1"/>
    <property type="match status" value="1"/>
</dbReference>
<dbReference type="InterPro" id="IPR009081">
    <property type="entry name" value="PP-bd_ACP"/>
</dbReference>
<dbReference type="InterPro" id="IPR042104">
    <property type="entry name" value="PKS_dehydratase_sf"/>
</dbReference>
<dbReference type="CDD" id="cd00833">
    <property type="entry name" value="PKS"/>
    <property type="match status" value="1"/>
</dbReference>
<dbReference type="SUPFAM" id="SSF55048">
    <property type="entry name" value="Probable ACP-binding domain of malonyl-CoA ACP transacylase"/>
    <property type="match status" value="1"/>
</dbReference>
<dbReference type="RefSeq" id="WP_103962930.1">
    <property type="nucleotide sequence ID" value="NZ_FNVT01000022.1"/>
</dbReference>
<evidence type="ECO:0000256" key="4">
    <source>
        <dbReference type="PROSITE-ProRule" id="PRU01363"/>
    </source>
</evidence>
<evidence type="ECO:0000259" key="5">
    <source>
        <dbReference type="PROSITE" id="PS50075"/>
    </source>
</evidence>
<feature type="region of interest" description="C-terminal hotdog fold" evidence="4">
    <location>
        <begin position="1035"/>
        <end position="1167"/>
    </location>
</feature>
<dbReference type="Pfam" id="PF00698">
    <property type="entry name" value="Acyl_transf_1"/>
    <property type="match status" value="1"/>
</dbReference>
<dbReference type="Gene3D" id="3.10.129.110">
    <property type="entry name" value="Polyketide synthase dehydratase"/>
    <property type="match status" value="1"/>
</dbReference>
<dbReference type="InterPro" id="IPR014043">
    <property type="entry name" value="Acyl_transferase_dom"/>
</dbReference>
<dbReference type="Proteomes" id="UP000236732">
    <property type="component" value="Unassembled WGS sequence"/>
</dbReference>
<dbReference type="OrthoDB" id="4537517at2"/>
<dbReference type="Gene3D" id="3.40.47.10">
    <property type="match status" value="1"/>
</dbReference>
<dbReference type="GO" id="GO:0005886">
    <property type="term" value="C:plasma membrane"/>
    <property type="evidence" value="ECO:0007669"/>
    <property type="project" value="TreeGrafter"/>
</dbReference>
<dbReference type="PROSITE" id="PS52004">
    <property type="entry name" value="KS3_2"/>
    <property type="match status" value="1"/>
</dbReference>
<dbReference type="Gene3D" id="1.10.1200.10">
    <property type="entry name" value="ACP-like"/>
    <property type="match status" value="2"/>
</dbReference>
<dbReference type="InterPro" id="IPR016036">
    <property type="entry name" value="Malonyl_transacylase_ACP-bd"/>
</dbReference>
<dbReference type="SMART" id="SM00822">
    <property type="entry name" value="PKS_KR"/>
    <property type="match status" value="1"/>
</dbReference>
<dbReference type="InterPro" id="IPR050091">
    <property type="entry name" value="PKS_NRPS_Biosynth_Enz"/>
</dbReference>
<dbReference type="Pfam" id="PF08659">
    <property type="entry name" value="KR"/>
    <property type="match status" value="1"/>
</dbReference>
<evidence type="ECO:0000256" key="1">
    <source>
        <dbReference type="ARBA" id="ARBA00022450"/>
    </source>
</evidence>
<dbReference type="InterPro" id="IPR013968">
    <property type="entry name" value="PKS_KR"/>
</dbReference>
<dbReference type="InterPro" id="IPR016035">
    <property type="entry name" value="Acyl_Trfase/lysoPLipase"/>
</dbReference>
<feature type="domain" description="Carrier" evidence="5">
    <location>
        <begin position="1"/>
        <end position="78"/>
    </location>
</feature>
<dbReference type="Gene3D" id="3.30.70.3290">
    <property type="match status" value="1"/>
</dbReference>
<dbReference type="SUPFAM" id="SSF53901">
    <property type="entry name" value="Thiolase-like"/>
    <property type="match status" value="1"/>
</dbReference>
<keyword evidence="3" id="KW-0808">Transferase</keyword>
<keyword evidence="1" id="KW-0596">Phosphopantetheine</keyword>
<dbReference type="GO" id="GO:0004315">
    <property type="term" value="F:3-oxoacyl-[acyl-carrier-protein] synthase activity"/>
    <property type="evidence" value="ECO:0007669"/>
    <property type="project" value="InterPro"/>
</dbReference>
<dbReference type="InterPro" id="IPR032821">
    <property type="entry name" value="PKS_assoc"/>
</dbReference>
<dbReference type="InterPro" id="IPR014030">
    <property type="entry name" value="Ketoacyl_synth_N"/>
</dbReference>
<name>A0A1H6EYV2_9ACTN</name>
<protein>
    <submittedName>
        <fullName evidence="8">Myxalamid-type polyketide synthase MxaE and MxaD</fullName>
    </submittedName>
</protein>
<dbReference type="GO" id="GO:0006633">
    <property type="term" value="P:fatty acid biosynthetic process"/>
    <property type="evidence" value="ECO:0007669"/>
    <property type="project" value="InterPro"/>
</dbReference>
<sequence>MDVDRIRDWLVHRVAKEAGLAPADVDSDAPFAAFGLDSPRLTAMAGDLQRFLGRPVSPTLVFEFPTISALTDHLAHPTTTSQHVTAGADAEPIAVTGLACRLPGADGLAAFWRLLDSGTDAIGDIPPERWESPRGRAGLLSDVSGFDAPFFRIHGDEALRMDPQQRILLETTWDALEDAGEVPARLRGSRTGVYLGISGNDYAYRQLDSIDRHTPSGNALSVAAGRLSYVFGLRGPALAVDTACSSSLVAVHLACRAIRSDECDAAVVAGVNLLLDPAPSTGLELAGMLSPDGRCKAFDASADGYVRGEGCGVAVLKPLSRALADGDRVYAVILGSATNQDGATNGLTAPNPAAQREVVAAALRDAATDPASVRYVECHGTGTALGDPIEAQALATALRSDHDVLIGSVKTNIGHLEAAAGIAGLIKVALSLHHGRIPPSLHFATPNPHIPFTDLGLRVVTRPEPWPDGGVAGLSGFGFSGTNAHVILSPPPPSAQPVAGRRSLLLPISARTEDGLVRAASAWADRLTDLADATTDLVFTAATRRTHHQPYRAAVIGADAAELAARLRAVRPAAVPAGDPRVTFVFSGQGAFGEAGSLDAVRDLLDSDPLFRSSIRRCDERLDGVLGWSVEAVLGGETEADLQDTAIAQPLIVAVQLALTRVWRALGIEPAVVVGHSVGEISAAVTAGLLDAGTGLRLAADRGRLMGPARGGRMLAVGLPREAAERWAGTDVAAINAPGLTVLSGTFAALEEVRRELDGEGTFAQWLPIEYAFHGPAMDPAARALAELYAGLVPGKAAIPFYSSVLGRRADDGEVDGAYWARNVREPVDFAGAVQALLPESDALVEVGTGPLLQGALRRTADVPVTATLGTNGLLGALGFLYTLGCAPRWERLHPGGGRVVSTPGYPWERRTYWLDRPEPRRVFEREVPLDPADLSGHRVHGMPVFPAAGHIRLAVSAARAHGLTEPIALEHLELLTPLTVTDDDRPYALVTLTPGTGGLAFKVSTGKDRIHSTARLLPATGSPGQEDHAEGRCGEPVPVELLYSLLDDAGLSYGPRFRGVRRVWRGDGEAVAEIGGAPVPLLDAALHPVLAAVPADVRKGGAAVPVGVETVRWWADPGREARCHARVTEIAEGEIRADVTIYDASSRRCVELAGLRMRHAPAAKERAEIHLYETVWRESTTDGSAPEGRWLLVPQGSGGTAEALAAELVRRGATADIRPDADAPHVEGVAGVVYLPSPDAGYENAVTDVARLVRALSYAGPGTARRLIVVTRGARGEKVTDPRAAAPWGLLKTAAIENPVLRVRCVNLDPQAPVSALCDELADDAGETEVAYRAGRRLVARLSELRPVPHRAPAAMRPDATYVITGGTGTLGLLAAERLAQRGARHLALLSRTPNEAALTRLRAAGAEVRPARTDVADRDALASALNDIRASGPPIRGVLHAAGVLRDGALLDLPDEALREVLEPKLRGAWNLHELTLPDPIEWFVLYASAAGVLGSPGQANYSAANACLDALAHHRRGRGLPATAIDWGPWAEAGMAAGAVRLRTASSAFEPGDALDLLEHLMSEDRPQTLALPFDLRNLLQFYPAQVGAAFFDEVATREDRSLKSIGVQESARPDMAAPYVAPRNGLERRIAAIWQKALAIDPIGVEDGFFELGGDSVFGHRILGEINRTLDTRIDPASAFADFTVAHLAELAAAAMRDRLESMTDEEAARLLAQDQGGLDEADHATGHR</sequence>
<evidence type="ECO:0000256" key="3">
    <source>
        <dbReference type="ARBA" id="ARBA00022679"/>
    </source>
</evidence>